<organism evidence="2 3">
    <name type="scientific">Actinocorallia libanotica</name>
    <dbReference type="NCBI Taxonomy" id="46162"/>
    <lineage>
        <taxon>Bacteria</taxon>
        <taxon>Bacillati</taxon>
        <taxon>Actinomycetota</taxon>
        <taxon>Actinomycetes</taxon>
        <taxon>Streptosporangiales</taxon>
        <taxon>Thermomonosporaceae</taxon>
        <taxon>Actinocorallia</taxon>
    </lineage>
</organism>
<evidence type="ECO:0000313" key="3">
    <source>
        <dbReference type="Proteomes" id="UP001500665"/>
    </source>
</evidence>
<dbReference type="NCBIfam" id="TIGR04363">
    <property type="entry name" value="LD_lanti_pre"/>
    <property type="match status" value="1"/>
</dbReference>
<evidence type="ECO:0000256" key="1">
    <source>
        <dbReference type="SAM" id="MobiDB-lite"/>
    </source>
</evidence>
<dbReference type="RefSeq" id="WP_344242517.1">
    <property type="nucleotide sequence ID" value="NZ_BAAAHH010000017.1"/>
</dbReference>
<sequence>MTFHHSEQGGGLAVAERPFPSGAPAVLDSFDDEFGLDVQVLVTLAPIGRNDCPTDDGCGNTCSGSDSSCSSSMNAL</sequence>
<feature type="region of interest" description="Disordered" evidence="1">
    <location>
        <begin position="52"/>
        <end position="76"/>
    </location>
</feature>
<dbReference type="Proteomes" id="UP001500665">
    <property type="component" value="Unassembled WGS sequence"/>
</dbReference>
<accession>A0ABN1REW5</accession>
<proteinExistence type="predicted"/>
<evidence type="ECO:0008006" key="4">
    <source>
        <dbReference type="Google" id="ProtNLM"/>
    </source>
</evidence>
<reference evidence="2 3" key="1">
    <citation type="journal article" date="2019" name="Int. J. Syst. Evol. Microbiol.">
        <title>The Global Catalogue of Microorganisms (GCM) 10K type strain sequencing project: providing services to taxonomists for standard genome sequencing and annotation.</title>
        <authorList>
            <consortium name="The Broad Institute Genomics Platform"/>
            <consortium name="The Broad Institute Genome Sequencing Center for Infectious Disease"/>
            <person name="Wu L."/>
            <person name="Ma J."/>
        </authorList>
    </citation>
    <scope>NUCLEOTIDE SEQUENCE [LARGE SCALE GENOMIC DNA]</scope>
    <source>
        <strain evidence="2 3">JCM 10696</strain>
    </source>
</reference>
<evidence type="ECO:0000313" key="2">
    <source>
        <dbReference type="EMBL" id="GAA0955913.1"/>
    </source>
</evidence>
<comment type="caution">
    <text evidence="2">The sequence shown here is derived from an EMBL/GenBank/DDBJ whole genome shotgun (WGS) entry which is preliminary data.</text>
</comment>
<name>A0ABN1REW5_9ACTN</name>
<protein>
    <recommendedName>
        <fullName evidence="4">FxLD family lantipeptide</fullName>
    </recommendedName>
</protein>
<keyword evidence="3" id="KW-1185">Reference proteome</keyword>
<dbReference type="InterPro" id="IPR027575">
    <property type="entry name" value="LD_lanti_pre"/>
</dbReference>
<feature type="compositionally biased region" description="Low complexity" evidence="1">
    <location>
        <begin position="55"/>
        <end position="76"/>
    </location>
</feature>
<gene>
    <name evidence="2" type="ORF">GCM10009550_41380</name>
</gene>
<dbReference type="EMBL" id="BAAAHH010000017">
    <property type="protein sequence ID" value="GAA0955913.1"/>
    <property type="molecule type" value="Genomic_DNA"/>
</dbReference>